<keyword evidence="1" id="KW-0732">Signal</keyword>
<accession>A0A9P5GN21</accession>
<proteinExistence type="predicted"/>
<dbReference type="EMBL" id="JAAOZQ010000035">
    <property type="protein sequence ID" value="KAF7524635.1"/>
    <property type="molecule type" value="Genomic_DNA"/>
</dbReference>
<protein>
    <submittedName>
        <fullName evidence="2">Uncharacterized protein</fullName>
    </submittedName>
</protein>
<feature type="signal peptide" evidence="1">
    <location>
        <begin position="1"/>
        <end position="16"/>
    </location>
</feature>
<dbReference type="AlphaFoldDB" id="A0A9P5GN21"/>
<keyword evidence="3" id="KW-1185">Reference proteome</keyword>
<reference evidence="2" key="1">
    <citation type="submission" date="2020-02" db="EMBL/GenBank/DDBJ databases">
        <authorList>
            <person name="Lichtner F.J."/>
        </authorList>
    </citation>
    <scope>NUCLEOTIDE SEQUENCE</scope>
    <source>
        <strain evidence="2">G10</strain>
    </source>
</reference>
<evidence type="ECO:0000256" key="1">
    <source>
        <dbReference type="SAM" id="SignalP"/>
    </source>
</evidence>
<comment type="caution">
    <text evidence="2">The sequence shown here is derived from an EMBL/GenBank/DDBJ whole genome shotgun (WGS) entry which is preliminary data.</text>
</comment>
<dbReference type="Proteomes" id="UP000701341">
    <property type="component" value="Unassembled WGS sequence"/>
</dbReference>
<name>A0A9P5GN21_PENCR</name>
<gene>
    <name evidence="2" type="ORF">PCG10_005662</name>
</gene>
<feature type="chain" id="PRO_5040175446" evidence="1">
    <location>
        <begin position="17"/>
        <end position="74"/>
    </location>
</feature>
<dbReference type="OrthoDB" id="4485693at2759"/>
<evidence type="ECO:0000313" key="3">
    <source>
        <dbReference type="Proteomes" id="UP000701341"/>
    </source>
</evidence>
<organism evidence="2 3">
    <name type="scientific">Penicillium crustosum</name>
    <name type="common">Blue mold fungus</name>
    <dbReference type="NCBI Taxonomy" id="36656"/>
    <lineage>
        <taxon>Eukaryota</taxon>
        <taxon>Fungi</taxon>
        <taxon>Dikarya</taxon>
        <taxon>Ascomycota</taxon>
        <taxon>Pezizomycotina</taxon>
        <taxon>Eurotiomycetes</taxon>
        <taxon>Eurotiomycetidae</taxon>
        <taxon>Eurotiales</taxon>
        <taxon>Aspergillaceae</taxon>
        <taxon>Penicillium</taxon>
    </lineage>
</organism>
<sequence>MKLSVVISFFATAALAMPLDGQFNDVAKRCGVGRRSEIVHAVRSAVDTVKVKRDLNEVDVEEISAALYSAWCTP</sequence>
<evidence type="ECO:0000313" key="2">
    <source>
        <dbReference type="EMBL" id="KAF7524635.1"/>
    </source>
</evidence>